<dbReference type="EnsemblMetazoa" id="GMOY004754-RA">
    <property type="protein sequence ID" value="GMOY004754-PA"/>
    <property type="gene ID" value="GMOY004754"/>
</dbReference>
<evidence type="ECO:0000313" key="2">
    <source>
        <dbReference type="Proteomes" id="UP000092444"/>
    </source>
</evidence>
<dbReference type="Proteomes" id="UP000092444">
    <property type="component" value="Unassembled WGS sequence"/>
</dbReference>
<sequence>MSVIKTTTEVNANQSESLWSDTKFIETVNSYVNMRRIAAQVVPINDKEYYIALKVARVCTFICYLPSCLYLICYAQIIDELAKEVCFCKLAIIPDDFNAWAIECSGIYTSRRSEALLRAFVNLDVFIC</sequence>
<accession>A0A1B0FLL6</accession>
<evidence type="ECO:0000313" key="1">
    <source>
        <dbReference type="EnsemblMetazoa" id="GMOY004754-PA"/>
    </source>
</evidence>
<name>A0A1B0FLL6_GLOMM</name>
<proteinExistence type="predicted"/>
<organism evidence="1 2">
    <name type="scientific">Glossina morsitans morsitans</name>
    <name type="common">Savannah tsetse fly</name>
    <dbReference type="NCBI Taxonomy" id="37546"/>
    <lineage>
        <taxon>Eukaryota</taxon>
        <taxon>Metazoa</taxon>
        <taxon>Ecdysozoa</taxon>
        <taxon>Arthropoda</taxon>
        <taxon>Hexapoda</taxon>
        <taxon>Insecta</taxon>
        <taxon>Pterygota</taxon>
        <taxon>Neoptera</taxon>
        <taxon>Endopterygota</taxon>
        <taxon>Diptera</taxon>
        <taxon>Brachycera</taxon>
        <taxon>Muscomorpha</taxon>
        <taxon>Hippoboscoidea</taxon>
        <taxon>Glossinidae</taxon>
        <taxon>Glossina</taxon>
    </lineage>
</organism>
<dbReference type="VEuPathDB" id="VectorBase:GMOY004754"/>
<reference evidence="1" key="1">
    <citation type="submission" date="2020-05" db="UniProtKB">
        <authorList>
            <consortium name="EnsemblMetazoa"/>
        </authorList>
    </citation>
    <scope>IDENTIFICATION</scope>
    <source>
        <strain evidence="1">Yale</strain>
    </source>
</reference>
<keyword evidence="2" id="KW-1185">Reference proteome</keyword>
<protein>
    <submittedName>
        <fullName evidence="1">Uncharacterized protein</fullName>
    </submittedName>
</protein>
<dbReference type="AlphaFoldDB" id="A0A1B0FLL6"/>
<dbReference type="EMBL" id="CCAG010008463">
    <property type="status" value="NOT_ANNOTATED_CDS"/>
    <property type="molecule type" value="Genomic_DNA"/>
</dbReference>